<dbReference type="GO" id="GO:0070929">
    <property type="term" value="P:trans-translation"/>
    <property type="evidence" value="ECO:0007669"/>
    <property type="project" value="UniProtKB-UniRule"/>
</dbReference>
<dbReference type="PANTHER" id="PTHR30308:SF2">
    <property type="entry name" value="SSRA-BINDING PROTEIN"/>
    <property type="match status" value="1"/>
</dbReference>
<evidence type="ECO:0000256" key="3">
    <source>
        <dbReference type="HAMAP-Rule" id="MF_00023"/>
    </source>
</evidence>
<dbReference type="AlphaFoldDB" id="A0A6J4UDV6"/>
<proteinExistence type="inferred from homology"/>
<dbReference type="PROSITE" id="PS01317">
    <property type="entry name" value="SSRP"/>
    <property type="match status" value="1"/>
</dbReference>
<dbReference type="InterPro" id="IPR023620">
    <property type="entry name" value="SmpB"/>
</dbReference>
<protein>
    <recommendedName>
        <fullName evidence="3">SsrA-binding protein</fullName>
    </recommendedName>
    <alternativeName>
        <fullName evidence="3">Small protein B</fullName>
    </alternativeName>
</protein>
<dbReference type="SUPFAM" id="SSF74982">
    <property type="entry name" value="Small protein B (SmpB)"/>
    <property type="match status" value="1"/>
</dbReference>
<evidence type="ECO:0000256" key="1">
    <source>
        <dbReference type="ARBA" id="ARBA00022490"/>
    </source>
</evidence>
<dbReference type="NCBIfam" id="NF003843">
    <property type="entry name" value="PRK05422.1"/>
    <property type="match status" value="1"/>
</dbReference>
<reference evidence="4" key="1">
    <citation type="submission" date="2020-02" db="EMBL/GenBank/DDBJ databases">
        <authorList>
            <person name="Meier V. D."/>
        </authorList>
    </citation>
    <scope>NUCLEOTIDE SEQUENCE</scope>
    <source>
        <strain evidence="4">AVDCRST_MAG43</strain>
    </source>
</reference>
<dbReference type="Pfam" id="PF01668">
    <property type="entry name" value="SmpB"/>
    <property type="match status" value="1"/>
</dbReference>
<organism evidence="4">
    <name type="scientific">uncultured Thermomicrobiales bacterium</name>
    <dbReference type="NCBI Taxonomy" id="1645740"/>
    <lineage>
        <taxon>Bacteria</taxon>
        <taxon>Pseudomonadati</taxon>
        <taxon>Thermomicrobiota</taxon>
        <taxon>Thermomicrobia</taxon>
        <taxon>Thermomicrobiales</taxon>
        <taxon>environmental samples</taxon>
    </lineage>
</organism>
<sequence length="148" mass="17038">MVTQNRRAYHDYFIDETLEAGLALTGSEIKSIRDGKVTIGEAYVRVNNGELWLIGANVTPYSHGAYANHDPGRPRKLLVHRRQIEELQEETERKGMTLVPLRIRLRNGRAKIDVGIARGKKLYDKRQAVAERDAKRSIERAMRERSRE</sequence>
<evidence type="ECO:0000313" key="4">
    <source>
        <dbReference type="EMBL" id="CAA9547864.1"/>
    </source>
</evidence>
<gene>
    <name evidence="3" type="primary">smpB</name>
    <name evidence="4" type="ORF">AVDCRST_MAG43-823</name>
</gene>
<dbReference type="GO" id="GO:0003723">
    <property type="term" value="F:RNA binding"/>
    <property type="evidence" value="ECO:0007669"/>
    <property type="project" value="UniProtKB-UniRule"/>
</dbReference>
<dbReference type="NCBIfam" id="TIGR00086">
    <property type="entry name" value="smpB"/>
    <property type="match status" value="1"/>
</dbReference>
<name>A0A6J4UDV6_9BACT</name>
<comment type="function">
    <text evidence="3">Required for rescue of stalled ribosomes mediated by trans-translation. Binds to transfer-messenger RNA (tmRNA), required for stable association of tmRNA with ribosomes. tmRNA and SmpB together mimic tRNA shape, replacing the anticodon stem-loop with SmpB. tmRNA is encoded by the ssrA gene; the 2 termini fold to resemble tRNA(Ala) and it encodes a 'tag peptide', a short internal open reading frame. During trans-translation Ala-aminoacylated tmRNA acts like a tRNA, entering the A-site of stalled ribosomes, displacing the stalled mRNA. The ribosome then switches to translate the ORF on the tmRNA; the nascent peptide is terminated with the 'tag peptide' encoded by the tmRNA and targeted for degradation. The ribosome is freed to recommence translation, which seems to be the essential function of trans-translation.</text>
</comment>
<dbReference type="HAMAP" id="MF_00023">
    <property type="entry name" value="SmpB"/>
    <property type="match status" value="1"/>
</dbReference>
<keyword evidence="1 3" id="KW-0963">Cytoplasm</keyword>
<dbReference type="GO" id="GO:0005829">
    <property type="term" value="C:cytosol"/>
    <property type="evidence" value="ECO:0007669"/>
    <property type="project" value="TreeGrafter"/>
</dbReference>
<dbReference type="Gene3D" id="2.40.280.10">
    <property type="match status" value="1"/>
</dbReference>
<dbReference type="PANTHER" id="PTHR30308">
    <property type="entry name" value="TMRNA-BINDING COMPONENT OF TRANS-TRANSLATION TAGGING COMPLEX"/>
    <property type="match status" value="1"/>
</dbReference>
<evidence type="ECO:0000256" key="2">
    <source>
        <dbReference type="ARBA" id="ARBA00022884"/>
    </source>
</evidence>
<keyword evidence="2 3" id="KW-0694">RNA-binding</keyword>
<comment type="subcellular location">
    <subcellularLocation>
        <location evidence="3">Cytoplasm</location>
    </subcellularLocation>
    <text evidence="3">The tmRNA-SmpB complex associates with stalled 70S ribosomes.</text>
</comment>
<comment type="similarity">
    <text evidence="3">Belongs to the SmpB family.</text>
</comment>
<dbReference type="EMBL" id="CADCWI010000040">
    <property type="protein sequence ID" value="CAA9547864.1"/>
    <property type="molecule type" value="Genomic_DNA"/>
</dbReference>
<dbReference type="CDD" id="cd09294">
    <property type="entry name" value="SmpB"/>
    <property type="match status" value="1"/>
</dbReference>
<dbReference type="GO" id="GO:0070930">
    <property type="term" value="P:trans-translation-dependent protein tagging"/>
    <property type="evidence" value="ECO:0007669"/>
    <property type="project" value="TreeGrafter"/>
</dbReference>
<dbReference type="InterPro" id="IPR000037">
    <property type="entry name" value="SsrA-bd_prot"/>
</dbReference>
<accession>A0A6J4UDV6</accession>
<dbReference type="InterPro" id="IPR020081">
    <property type="entry name" value="SsrA-bd_prot_CS"/>
</dbReference>